<dbReference type="PANTHER" id="PTHR30589">
    <property type="entry name" value="PROLIPOPROTEIN DIACYLGLYCERYL TRANSFERASE"/>
    <property type="match status" value="1"/>
</dbReference>
<feature type="transmembrane region" description="Helical" evidence="7">
    <location>
        <begin position="82"/>
        <end position="107"/>
    </location>
</feature>
<reference evidence="8 11" key="3">
    <citation type="submission" date="2019-06" db="EMBL/GenBank/DDBJ databases">
        <title>Whole genome shotgun sequence of Brevibacillus reuszeri NBRC 15719.</title>
        <authorList>
            <person name="Hosoyama A."/>
            <person name="Uohara A."/>
            <person name="Ohji S."/>
            <person name="Ichikawa N."/>
        </authorList>
    </citation>
    <scope>NUCLEOTIDE SEQUENCE [LARGE SCALE GENOMIC DNA]</scope>
    <source>
        <strain evidence="8 11">NBRC 15719</strain>
    </source>
</reference>
<dbReference type="Pfam" id="PF01790">
    <property type="entry name" value="LGT"/>
    <property type="match status" value="1"/>
</dbReference>
<dbReference type="PANTHER" id="PTHR30589:SF0">
    <property type="entry name" value="PHOSPHATIDYLGLYCEROL--PROLIPOPROTEIN DIACYLGLYCERYL TRANSFERASE"/>
    <property type="match status" value="1"/>
</dbReference>
<keyword evidence="5 7" id="KW-1133">Transmembrane helix</keyword>
<dbReference type="STRING" id="54915.ADS79_29175"/>
<keyword evidence="6 7" id="KW-0472">Membrane</keyword>
<evidence type="ECO:0000256" key="2">
    <source>
        <dbReference type="ARBA" id="ARBA00022475"/>
    </source>
</evidence>
<dbReference type="EC" id="2.5.1.145" evidence="7"/>
<organism evidence="9 10">
    <name type="scientific">Brevibacillus reuszeri</name>
    <dbReference type="NCBI Taxonomy" id="54915"/>
    <lineage>
        <taxon>Bacteria</taxon>
        <taxon>Bacillati</taxon>
        <taxon>Bacillota</taxon>
        <taxon>Bacilli</taxon>
        <taxon>Bacillales</taxon>
        <taxon>Paenibacillaceae</taxon>
        <taxon>Brevibacillus</taxon>
    </lineage>
</organism>
<dbReference type="EMBL" id="BJON01000009">
    <property type="protein sequence ID" value="GED68737.1"/>
    <property type="molecule type" value="Genomic_DNA"/>
</dbReference>
<reference evidence="10" key="1">
    <citation type="submission" date="2015-07" db="EMBL/GenBank/DDBJ databases">
        <title>Genome sequencing project for genomic taxonomy and phylogenomics of Bacillus-like bacteria.</title>
        <authorList>
            <person name="Liu B."/>
            <person name="Wang J."/>
            <person name="Zhu Y."/>
            <person name="Liu G."/>
            <person name="Chen Q."/>
            <person name="Chen Z."/>
            <person name="Lan J."/>
            <person name="Che J."/>
            <person name="Ge C."/>
            <person name="Shi H."/>
            <person name="Pan Z."/>
            <person name="Liu X."/>
        </authorList>
    </citation>
    <scope>NUCLEOTIDE SEQUENCE [LARGE SCALE GENOMIC DNA]</scope>
    <source>
        <strain evidence="10">DSM 9887</strain>
    </source>
</reference>
<evidence type="ECO:0000256" key="1">
    <source>
        <dbReference type="ARBA" id="ARBA00007150"/>
    </source>
</evidence>
<dbReference type="AlphaFoldDB" id="A0A0K9YML6"/>
<reference evidence="9" key="2">
    <citation type="submission" date="2015-07" db="EMBL/GenBank/DDBJ databases">
        <title>MeaNS - Measles Nucleotide Surveillance Program.</title>
        <authorList>
            <person name="Tran T."/>
            <person name="Druce J."/>
        </authorList>
    </citation>
    <scope>NUCLEOTIDE SEQUENCE</scope>
    <source>
        <strain evidence="9">DSM 9887</strain>
    </source>
</reference>
<keyword evidence="2 7" id="KW-1003">Cell membrane</keyword>
<evidence type="ECO:0000256" key="3">
    <source>
        <dbReference type="ARBA" id="ARBA00022679"/>
    </source>
</evidence>
<dbReference type="InterPro" id="IPR001640">
    <property type="entry name" value="Lgt"/>
</dbReference>
<feature type="transmembrane region" description="Helical" evidence="7">
    <location>
        <begin position="47"/>
        <end position="70"/>
    </location>
</feature>
<proteinExistence type="inferred from homology"/>
<dbReference type="GO" id="GO:0008961">
    <property type="term" value="F:phosphatidylglycerol-prolipoprotein diacylglyceryl transferase activity"/>
    <property type="evidence" value="ECO:0007669"/>
    <property type="project" value="UniProtKB-UniRule"/>
</dbReference>
<dbReference type="HAMAP" id="MF_01147">
    <property type="entry name" value="Lgt"/>
    <property type="match status" value="1"/>
</dbReference>
<sequence length="265" mass="29781">MHQYLGYIGSFPIRSYSLIFVLAIVLGIGVTVTLAKLQKKEHLAEHLLNLSVPMIIGAIIGSRFWTVFFFDWDYYSKNPGEIIAVWHGGLSIQGGVVGAILVGIWYVRKHKISFWELADLCAPGLILGQSIGRDANLMNGDAFGDPTGGNWGILYPEGTNARATFGDQPLYPAEVWEGQIDIIIFAILLLLMQKRLTRGYLFLAYNILYNLARFFLEMLRGDSHRFLFNWTTAQWTSMVIIVLSVGIGFYLHRRQKAQEQGGMAS</sequence>
<name>A0A0K9YML6_9BACL</name>
<evidence type="ECO:0000256" key="5">
    <source>
        <dbReference type="ARBA" id="ARBA00022989"/>
    </source>
</evidence>
<dbReference type="OrthoDB" id="871140at2"/>
<dbReference type="Proteomes" id="UP000319578">
    <property type="component" value="Unassembled WGS sequence"/>
</dbReference>
<keyword evidence="4 7" id="KW-0812">Transmembrane</keyword>
<keyword evidence="3 7" id="KW-0808">Transferase</keyword>
<evidence type="ECO:0000313" key="8">
    <source>
        <dbReference type="EMBL" id="GED68737.1"/>
    </source>
</evidence>
<evidence type="ECO:0000313" key="11">
    <source>
        <dbReference type="Proteomes" id="UP000319578"/>
    </source>
</evidence>
<dbReference type="Proteomes" id="UP000036834">
    <property type="component" value="Unassembled WGS sequence"/>
</dbReference>
<dbReference type="EMBL" id="LGIQ01000011">
    <property type="protein sequence ID" value="KNB69911.1"/>
    <property type="molecule type" value="Genomic_DNA"/>
</dbReference>
<protein>
    <recommendedName>
        <fullName evidence="7">Phosphatidylglycerol--prolipoprotein diacylglyceryl transferase</fullName>
        <ecNumber evidence="7">2.5.1.145</ecNumber>
    </recommendedName>
</protein>
<comment type="pathway">
    <text evidence="7">Protein modification; lipoprotein biosynthesis (diacylglyceryl transfer).</text>
</comment>
<dbReference type="NCBIfam" id="TIGR00544">
    <property type="entry name" value="lgt"/>
    <property type="match status" value="1"/>
</dbReference>
<evidence type="ECO:0000256" key="6">
    <source>
        <dbReference type="ARBA" id="ARBA00023136"/>
    </source>
</evidence>
<evidence type="ECO:0000256" key="7">
    <source>
        <dbReference type="HAMAP-Rule" id="MF_01147"/>
    </source>
</evidence>
<feature type="transmembrane region" description="Helical" evidence="7">
    <location>
        <begin position="15"/>
        <end position="35"/>
    </location>
</feature>
<comment type="similarity">
    <text evidence="1 7">Belongs to the Lgt family.</text>
</comment>
<feature type="transmembrane region" description="Helical" evidence="7">
    <location>
        <begin position="199"/>
        <end position="216"/>
    </location>
</feature>
<dbReference type="UniPathway" id="UPA00664"/>
<comment type="subcellular location">
    <subcellularLocation>
        <location evidence="7">Cell membrane</location>
        <topology evidence="7">Multi-pass membrane protein</topology>
    </subcellularLocation>
</comment>
<gene>
    <name evidence="7" type="primary">lgt</name>
    <name evidence="9" type="ORF">ADS79_29175</name>
    <name evidence="8" type="ORF">BRE01_24390</name>
</gene>
<comment type="function">
    <text evidence="7">Catalyzes the transfer of the diacylglyceryl group from phosphatidylglycerol to the sulfhydryl group of the N-terminal cysteine of a prolipoprotein, the first step in the formation of mature lipoproteins.</text>
</comment>
<dbReference type="RefSeq" id="WP_049741949.1">
    <property type="nucleotide sequence ID" value="NZ_BJON01000009.1"/>
</dbReference>
<comment type="caution">
    <text evidence="9">The sequence shown here is derived from an EMBL/GenBank/DDBJ whole genome shotgun (WGS) entry which is preliminary data.</text>
</comment>
<feature type="transmembrane region" description="Helical" evidence="7">
    <location>
        <begin position="228"/>
        <end position="251"/>
    </location>
</feature>
<evidence type="ECO:0000313" key="9">
    <source>
        <dbReference type="EMBL" id="KNB69911.1"/>
    </source>
</evidence>
<accession>A0A0K9YML6</accession>
<evidence type="ECO:0000313" key="10">
    <source>
        <dbReference type="Proteomes" id="UP000036834"/>
    </source>
</evidence>
<comment type="catalytic activity">
    <reaction evidence="7">
        <text>L-cysteinyl-[prolipoprotein] + a 1,2-diacyl-sn-glycero-3-phospho-(1'-sn-glycerol) = an S-1,2-diacyl-sn-glyceryl-L-cysteinyl-[prolipoprotein] + sn-glycerol 1-phosphate + H(+)</text>
        <dbReference type="Rhea" id="RHEA:56712"/>
        <dbReference type="Rhea" id="RHEA-COMP:14679"/>
        <dbReference type="Rhea" id="RHEA-COMP:14680"/>
        <dbReference type="ChEBI" id="CHEBI:15378"/>
        <dbReference type="ChEBI" id="CHEBI:29950"/>
        <dbReference type="ChEBI" id="CHEBI:57685"/>
        <dbReference type="ChEBI" id="CHEBI:64716"/>
        <dbReference type="ChEBI" id="CHEBI:140658"/>
        <dbReference type="EC" id="2.5.1.145"/>
    </reaction>
</comment>
<evidence type="ECO:0000256" key="4">
    <source>
        <dbReference type="ARBA" id="ARBA00022692"/>
    </source>
</evidence>
<feature type="binding site" evidence="7">
    <location>
        <position position="133"/>
    </location>
    <ligand>
        <name>a 1,2-diacyl-sn-glycero-3-phospho-(1'-sn-glycerol)</name>
        <dbReference type="ChEBI" id="CHEBI:64716"/>
    </ligand>
</feature>
<dbReference type="GO" id="GO:0005886">
    <property type="term" value="C:plasma membrane"/>
    <property type="evidence" value="ECO:0007669"/>
    <property type="project" value="UniProtKB-SubCell"/>
</dbReference>
<dbReference type="GO" id="GO:0042158">
    <property type="term" value="P:lipoprotein biosynthetic process"/>
    <property type="evidence" value="ECO:0007669"/>
    <property type="project" value="UniProtKB-UniRule"/>
</dbReference>
<keyword evidence="11" id="KW-1185">Reference proteome</keyword>
<dbReference type="PATRIC" id="fig|54915.3.peg.5049"/>